<gene>
    <name evidence="1" type="ORF">FF125_09175</name>
</gene>
<dbReference type="AlphaFoldDB" id="A0A5B7TTQ5"/>
<keyword evidence="2" id="KW-1185">Reference proteome</keyword>
<proteinExistence type="predicted"/>
<organism evidence="1 2">
    <name type="scientific">Aureibaculum algae</name>
    <dbReference type="NCBI Taxonomy" id="2584122"/>
    <lineage>
        <taxon>Bacteria</taxon>
        <taxon>Pseudomonadati</taxon>
        <taxon>Bacteroidota</taxon>
        <taxon>Flavobacteriia</taxon>
        <taxon>Flavobacteriales</taxon>
        <taxon>Flavobacteriaceae</taxon>
        <taxon>Aureibaculum</taxon>
    </lineage>
</organism>
<reference evidence="1 2" key="1">
    <citation type="submission" date="2019-05" db="EMBL/GenBank/DDBJ databases">
        <title>Algicella ahnfeltiae gen. nov., sp. nov., a novel marine bacterium of the family Flavobacteriaceae isolated from a red alga.</title>
        <authorList>
            <person name="Nedashkovskaya O.I."/>
            <person name="Kukhlevskiy A.D."/>
            <person name="Kim S.-G."/>
            <person name="Zhukova N.V."/>
            <person name="Mikhailov V.V."/>
        </authorList>
    </citation>
    <scope>NUCLEOTIDE SEQUENCE [LARGE SCALE GENOMIC DNA]</scope>
    <source>
        <strain evidence="1 2">10Alg115</strain>
    </source>
</reference>
<dbReference type="KEGG" id="fbe:FF125_09175"/>
<evidence type="ECO:0000313" key="2">
    <source>
        <dbReference type="Proteomes" id="UP000306229"/>
    </source>
</evidence>
<dbReference type="Proteomes" id="UP000306229">
    <property type="component" value="Chromosome"/>
</dbReference>
<dbReference type="OrthoDB" id="9835965at2"/>
<name>A0A5B7TTQ5_9FLAO</name>
<evidence type="ECO:0000313" key="1">
    <source>
        <dbReference type="EMBL" id="QCX38594.1"/>
    </source>
</evidence>
<protein>
    <submittedName>
        <fullName evidence="1">Uncharacterized protein</fullName>
    </submittedName>
</protein>
<sequence length="108" mass="13045">MFLISNDSIRASVSNLYGVQYGIYKSYEGIYFTEHYTNYIKPMFMEEFETFEFYRSFKPKNYQQFITNKAYKRVIRYSIDAIQTFIFMQSGLKENVEKLISEIDKELI</sequence>
<dbReference type="RefSeq" id="WP_138949488.1">
    <property type="nucleotide sequence ID" value="NZ_CP040749.1"/>
</dbReference>
<accession>A0A5B7TTQ5</accession>
<dbReference type="EMBL" id="CP040749">
    <property type="protein sequence ID" value="QCX38594.1"/>
    <property type="molecule type" value="Genomic_DNA"/>
</dbReference>